<name>A0A8J5NQ64_FUSOX</name>
<dbReference type="EMBL" id="JAELUQ010000008">
    <property type="protein sequence ID" value="KAG7409270.1"/>
    <property type="molecule type" value="Genomic_DNA"/>
</dbReference>
<evidence type="ECO:0000256" key="1">
    <source>
        <dbReference type="SAM" id="MobiDB-lite"/>
    </source>
</evidence>
<reference evidence="2" key="1">
    <citation type="submission" date="2021-04" db="EMBL/GenBank/DDBJ databases">
        <title>First draft genome resource for Brassicaceae pathogens Fusarium oxysporum f. sp. raphani and Fusarium oxysporum f. sp. rapae.</title>
        <authorList>
            <person name="Asai S."/>
        </authorList>
    </citation>
    <scope>NUCLEOTIDE SEQUENCE</scope>
    <source>
        <strain evidence="2">Tf1208</strain>
    </source>
</reference>
<dbReference type="AlphaFoldDB" id="A0A8J5NQ64"/>
<protein>
    <submittedName>
        <fullName evidence="2">Uncharacterized protein</fullName>
    </submittedName>
</protein>
<sequence length="213" mass="24715">MEPSDTERCTESLTNFGRDDDALDEALLLDDDWRAALEDPTAVKDGMVSVDAMQYAAFLRWQAGNHEDESPNAPLDPRKSPDISQKNNNTNPSRLEKSGSNMLSTQHDVEDRPLPLCGDSSSQEEVHAWNEELDREMTRLGIQSEDRTIFKRLEHPELKKKDPQLYRLVEQNEEFSRRWLEEYNKTYFMRHGRLSSDPVQAKTEKERWAEVFG</sequence>
<comment type="caution">
    <text evidence="2">The sequence shown here is derived from an EMBL/GenBank/DDBJ whole genome shotgun (WGS) entry which is preliminary data.</text>
</comment>
<evidence type="ECO:0000313" key="2">
    <source>
        <dbReference type="EMBL" id="KAG7409270.1"/>
    </source>
</evidence>
<organism evidence="2 3">
    <name type="scientific">Fusarium oxysporum f. sp. rapae</name>
    <dbReference type="NCBI Taxonomy" id="485398"/>
    <lineage>
        <taxon>Eukaryota</taxon>
        <taxon>Fungi</taxon>
        <taxon>Dikarya</taxon>
        <taxon>Ascomycota</taxon>
        <taxon>Pezizomycotina</taxon>
        <taxon>Sordariomycetes</taxon>
        <taxon>Hypocreomycetidae</taxon>
        <taxon>Hypocreales</taxon>
        <taxon>Nectriaceae</taxon>
        <taxon>Fusarium</taxon>
        <taxon>Fusarium oxysporum species complex</taxon>
    </lineage>
</organism>
<feature type="compositionally biased region" description="Polar residues" evidence="1">
    <location>
        <begin position="82"/>
        <end position="106"/>
    </location>
</feature>
<accession>A0A8J5NQ64</accession>
<gene>
    <name evidence="2" type="ORF">Forpe1208_v010949</name>
</gene>
<dbReference type="Proteomes" id="UP000694050">
    <property type="component" value="Unassembled WGS sequence"/>
</dbReference>
<feature type="region of interest" description="Disordered" evidence="1">
    <location>
        <begin position="66"/>
        <end position="106"/>
    </location>
</feature>
<evidence type="ECO:0000313" key="3">
    <source>
        <dbReference type="Proteomes" id="UP000694050"/>
    </source>
</evidence>
<proteinExistence type="predicted"/>